<dbReference type="Pfam" id="PF00356">
    <property type="entry name" value="LacI"/>
    <property type="match status" value="1"/>
</dbReference>
<dbReference type="SUPFAM" id="SSF47413">
    <property type="entry name" value="lambda repressor-like DNA-binding domains"/>
    <property type="match status" value="1"/>
</dbReference>
<evidence type="ECO:0000259" key="6">
    <source>
        <dbReference type="PROSITE" id="PS50943"/>
    </source>
</evidence>
<evidence type="ECO:0000313" key="7">
    <source>
        <dbReference type="EMBL" id="PHU37921.1"/>
    </source>
</evidence>
<gene>
    <name evidence="7" type="ORF">CSX02_05435</name>
</gene>
<dbReference type="SMART" id="SM00354">
    <property type="entry name" value="HTH_LACI"/>
    <property type="match status" value="1"/>
</dbReference>
<dbReference type="RefSeq" id="WP_099385915.1">
    <property type="nucleotide sequence ID" value="NZ_JANSWH010000094.1"/>
</dbReference>
<dbReference type="InterPro" id="IPR046335">
    <property type="entry name" value="LacI/GalR-like_sensor"/>
</dbReference>
<dbReference type="Gene3D" id="3.40.50.2300">
    <property type="match status" value="2"/>
</dbReference>
<keyword evidence="8" id="KW-1185">Reference proteome</keyword>
<organism evidence="7 8">
    <name type="scientific">Agathobacter ruminis</name>
    <dbReference type="NCBI Taxonomy" id="1712665"/>
    <lineage>
        <taxon>Bacteria</taxon>
        <taxon>Bacillati</taxon>
        <taxon>Bacillota</taxon>
        <taxon>Clostridia</taxon>
        <taxon>Lachnospirales</taxon>
        <taxon>Lachnospiraceae</taxon>
        <taxon>Agathobacter</taxon>
    </lineage>
</organism>
<protein>
    <submittedName>
        <fullName evidence="7">LacI family transcriptional regulator</fullName>
    </submittedName>
</protein>
<feature type="domain" description="HTH lacI-type" evidence="5">
    <location>
        <begin position="2"/>
        <end position="56"/>
    </location>
</feature>
<dbReference type="GO" id="GO:0003700">
    <property type="term" value="F:DNA-binding transcription factor activity"/>
    <property type="evidence" value="ECO:0007669"/>
    <property type="project" value="TreeGrafter"/>
</dbReference>
<dbReference type="EMBL" id="PDYG01000023">
    <property type="protein sequence ID" value="PHU37921.1"/>
    <property type="molecule type" value="Genomic_DNA"/>
</dbReference>
<dbReference type="PROSITE" id="PS50943">
    <property type="entry name" value="HTH_CROC1"/>
    <property type="match status" value="1"/>
</dbReference>
<reference evidence="7 8" key="1">
    <citation type="submission" date="2017-10" db="EMBL/GenBank/DDBJ databases">
        <title>Resolving the taxonomy of Roseburia spp., Eubacterium rectale and Agathobacter spp. through phylogenomic analysis.</title>
        <authorList>
            <person name="Sheridan P.O."/>
            <person name="Walker A.W."/>
            <person name="Duncan S.H."/>
            <person name="Scott K.P."/>
            <person name="Toole P.W.O."/>
            <person name="Luis P."/>
            <person name="Flint H.J."/>
        </authorList>
    </citation>
    <scope>NUCLEOTIDE SEQUENCE [LARGE SCALE GENOMIC DNA]</scope>
    <source>
        <strain evidence="7 8">JK623</strain>
    </source>
</reference>
<evidence type="ECO:0000256" key="3">
    <source>
        <dbReference type="ARBA" id="ARBA00023125"/>
    </source>
</evidence>
<keyword evidence="1" id="KW-0678">Repressor</keyword>
<dbReference type="CDD" id="cd01392">
    <property type="entry name" value="HTH_LacI"/>
    <property type="match status" value="1"/>
</dbReference>
<dbReference type="InterPro" id="IPR028082">
    <property type="entry name" value="Peripla_BP_I"/>
</dbReference>
<keyword evidence="4" id="KW-0804">Transcription</keyword>
<dbReference type="InterPro" id="IPR010982">
    <property type="entry name" value="Lambda_DNA-bd_dom_sf"/>
</dbReference>
<dbReference type="AlphaFoldDB" id="A0A2G3E3Z9"/>
<proteinExistence type="predicted"/>
<feature type="domain" description="HTH cro/C1-type" evidence="6">
    <location>
        <begin position="3"/>
        <end position="50"/>
    </location>
</feature>
<evidence type="ECO:0000313" key="8">
    <source>
        <dbReference type="Proteomes" id="UP000224563"/>
    </source>
</evidence>
<dbReference type="PROSITE" id="PS50932">
    <property type="entry name" value="HTH_LACI_2"/>
    <property type="match status" value="1"/>
</dbReference>
<evidence type="ECO:0000256" key="1">
    <source>
        <dbReference type="ARBA" id="ARBA00022491"/>
    </source>
</evidence>
<evidence type="ECO:0000259" key="5">
    <source>
        <dbReference type="PROSITE" id="PS50932"/>
    </source>
</evidence>
<keyword evidence="3" id="KW-0238">DNA-binding</keyword>
<dbReference type="Gene3D" id="1.10.260.40">
    <property type="entry name" value="lambda repressor-like DNA-binding domains"/>
    <property type="match status" value="1"/>
</dbReference>
<evidence type="ECO:0000256" key="4">
    <source>
        <dbReference type="ARBA" id="ARBA00023163"/>
    </source>
</evidence>
<dbReference type="InterPro" id="IPR000843">
    <property type="entry name" value="HTH_LacI"/>
</dbReference>
<evidence type="ECO:0000256" key="2">
    <source>
        <dbReference type="ARBA" id="ARBA00023015"/>
    </source>
</evidence>
<dbReference type="Proteomes" id="UP000224563">
    <property type="component" value="Unassembled WGS sequence"/>
</dbReference>
<dbReference type="InterPro" id="IPR001387">
    <property type="entry name" value="Cro/C1-type_HTH"/>
</dbReference>
<dbReference type="PANTHER" id="PTHR30146">
    <property type="entry name" value="LACI-RELATED TRANSCRIPTIONAL REPRESSOR"/>
    <property type="match status" value="1"/>
</dbReference>
<dbReference type="PANTHER" id="PTHR30146:SF95">
    <property type="entry name" value="RIBOSE OPERON REPRESSOR"/>
    <property type="match status" value="1"/>
</dbReference>
<name>A0A2G3E3Z9_9FIRM</name>
<dbReference type="GO" id="GO:0000976">
    <property type="term" value="F:transcription cis-regulatory region binding"/>
    <property type="evidence" value="ECO:0007669"/>
    <property type="project" value="TreeGrafter"/>
</dbReference>
<dbReference type="SUPFAM" id="SSF53822">
    <property type="entry name" value="Periplasmic binding protein-like I"/>
    <property type="match status" value="1"/>
</dbReference>
<accession>A0A2G3E3Z9</accession>
<comment type="caution">
    <text evidence="7">The sequence shown here is derived from an EMBL/GenBank/DDBJ whole genome shotgun (WGS) entry which is preliminary data.</text>
</comment>
<keyword evidence="2" id="KW-0805">Transcription regulation</keyword>
<dbReference type="Pfam" id="PF13377">
    <property type="entry name" value="Peripla_BP_3"/>
    <property type="match status" value="1"/>
</dbReference>
<dbReference type="CDD" id="cd06291">
    <property type="entry name" value="PBP1_Qymf-like"/>
    <property type="match status" value="1"/>
</dbReference>
<sequence>MATLKDVAAESGLTVTTVSRVLNNRGYISEETREKVHAAMKKLNYRPNELARSLSKQSSNTIGVIVPHISHPYFAEMISNIENVASKKGYKILLCNSKGTDQKTREYLEMCTSNRVAAIILFSAGVSVEEFSGSNIPLITVERFLENGTASIECDNLQGGELAAMHLIEKGCSRLLHISGVSESSMPADERAEGFMQICDKRGITHYEVTTNQEQYDREEYYELLEHTLETYPDVDGIFASSDVIAAQTIQVCTRMGIRVPQDVRIVGFDDTRLAALMQPQLTTIHQPIKEMATEAVTLALNAVEGRVIAKRTLLPVTLVERETT</sequence>
<reference evidence="7 8" key="2">
    <citation type="submission" date="2017-10" db="EMBL/GenBank/DDBJ databases">
        <authorList>
            <person name="Banno H."/>
            <person name="Chua N.-H."/>
        </authorList>
    </citation>
    <scope>NUCLEOTIDE SEQUENCE [LARGE SCALE GENOMIC DNA]</scope>
    <source>
        <strain evidence="7 8">JK623</strain>
    </source>
</reference>